<dbReference type="PANTHER" id="PTHR47872:SF3">
    <property type="entry name" value="NUCLEAR RNA EXPORT FACTOR SDE5 ISOFORM X1"/>
    <property type="match status" value="1"/>
</dbReference>
<reference evidence="3" key="2">
    <citation type="submission" date="2021-03" db="UniProtKB">
        <authorList>
            <consortium name="EnsemblPlants"/>
        </authorList>
    </citation>
    <scope>IDENTIFICATION</scope>
</reference>
<sequence>MEDPTITKELDNEDKALKSLLDTFGSAFSLEEIASAFCKAGRDATLVGDILCGMQTGPSADATHESNGLINGEISSETPNYNNYDKSHDANRSSSQASKLKRNPTSVGTNSSFSGKEYVWRVVGSNRSPNATKPVKVEMRSVAPVSHASGKNCVWRIAGSNGALNGTELLKLEANDFSVPVNTSEEPLLSRDANLISSDRSSSASDVSSNDDIENFLFEMLGHGSQLERSAIREVLGHCGYDMKKSMETLLALMAENIDKRNQCEEINLQTNSKGLSFENQVQKQSNESRTMRTNLIPSRISSDSCEQADLIVSAPVLKNATRSWATREIVTEPLNDVAEDCEVKATSLHFNNVKVLLLDTTHKSDDPVKYASWNFMDMIYHKVEIAKHAPSLELGRVFSSFMWWFIEIVNRVVPHLDLALLSDGRFSISVYYDAKEGSYYILRKAVKEHRETMKQYYEAATEAFAKGDRGRATLLLEKGQFFYNKAREADEESASKIFETSGDGEMREEMSLDLQDHDAKEAIRLVKIHLRTLSGIPMVRDLKIIIGTGDQDAEKRKRLISKLLQREAIRWIEDETSSAILIRLDEINPKSLSFGRK</sequence>
<feature type="compositionally biased region" description="Polar residues" evidence="1">
    <location>
        <begin position="92"/>
        <end position="111"/>
    </location>
</feature>
<feature type="compositionally biased region" description="Polar residues" evidence="1">
    <location>
        <begin position="65"/>
        <end position="84"/>
    </location>
</feature>
<dbReference type="Pfam" id="PF24767">
    <property type="entry name" value="UBA_At5g58720"/>
    <property type="match status" value="1"/>
</dbReference>
<dbReference type="Pfam" id="PF08590">
    <property type="entry name" value="DUF1771"/>
    <property type="match status" value="1"/>
</dbReference>
<evidence type="ECO:0000256" key="1">
    <source>
        <dbReference type="SAM" id="MobiDB-lite"/>
    </source>
</evidence>
<dbReference type="Gene3D" id="3.30.1370.110">
    <property type="match status" value="1"/>
</dbReference>
<evidence type="ECO:0000259" key="2">
    <source>
        <dbReference type="SMART" id="SM01162"/>
    </source>
</evidence>
<evidence type="ECO:0000313" key="3">
    <source>
        <dbReference type="EnsemblPlants" id="AUR62014806-RA:cds"/>
    </source>
</evidence>
<proteinExistence type="predicted"/>
<dbReference type="InterPro" id="IPR036063">
    <property type="entry name" value="Smr_dom_sf"/>
</dbReference>
<protein>
    <recommendedName>
        <fullName evidence="2">DUF1771 domain-containing protein</fullName>
    </recommendedName>
</protein>
<organism evidence="3 4">
    <name type="scientific">Chenopodium quinoa</name>
    <name type="common">Quinoa</name>
    <dbReference type="NCBI Taxonomy" id="63459"/>
    <lineage>
        <taxon>Eukaryota</taxon>
        <taxon>Viridiplantae</taxon>
        <taxon>Streptophyta</taxon>
        <taxon>Embryophyta</taxon>
        <taxon>Tracheophyta</taxon>
        <taxon>Spermatophyta</taxon>
        <taxon>Magnoliopsida</taxon>
        <taxon>eudicotyledons</taxon>
        <taxon>Gunneridae</taxon>
        <taxon>Pentapetalae</taxon>
        <taxon>Caryophyllales</taxon>
        <taxon>Chenopodiaceae</taxon>
        <taxon>Chenopodioideae</taxon>
        <taxon>Atripliceae</taxon>
        <taxon>Chenopodium</taxon>
    </lineage>
</organism>
<dbReference type="Proteomes" id="UP000596660">
    <property type="component" value="Unplaced"/>
</dbReference>
<dbReference type="EnsemblPlants" id="AUR62014806-RA">
    <property type="protein sequence ID" value="AUR62014806-RA:cds"/>
    <property type="gene ID" value="AUR62014806"/>
</dbReference>
<evidence type="ECO:0000313" key="4">
    <source>
        <dbReference type="Proteomes" id="UP000596660"/>
    </source>
</evidence>
<dbReference type="SMART" id="SM01162">
    <property type="entry name" value="DUF1771"/>
    <property type="match status" value="1"/>
</dbReference>
<feature type="region of interest" description="Disordered" evidence="1">
    <location>
        <begin position="63"/>
        <end position="111"/>
    </location>
</feature>
<dbReference type="Gramene" id="AUR62014806-RA">
    <property type="protein sequence ID" value="AUR62014806-RA:cds"/>
    <property type="gene ID" value="AUR62014806"/>
</dbReference>
<dbReference type="InterPro" id="IPR056254">
    <property type="entry name" value="At5g58720/SDE5-like_UBA-like"/>
</dbReference>
<keyword evidence="4" id="KW-1185">Reference proteome</keyword>
<reference evidence="3" key="1">
    <citation type="journal article" date="2017" name="Nature">
        <title>The genome of Chenopodium quinoa.</title>
        <authorList>
            <person name="Jarvis D.E."/>
            <person name="Ho Y.S."/>
            <person name="Lightfoot D.J."/>
            <person name="Schmoeckel S.M."/>
            <person name="Li B."/>
            <person name="Borm T.J.A."/>
            <person name="Ohyanagi H."/>
            <person name="Mineta K."/>
            <person name="Michell C.T."/>
            <person name="Saber N."/>
            <person name="Kharbatia N.M."/>
            <person name="Rupper R.R."/>
            <person name="Sharp A.R."/>
            <person name="Dally N."/>
            <person name="Boughton B.A."/>
            <person name="Woo Y.H."/>
            <person name="Gao G."/>
            <person name="Schijlen E.G.W.M."/>
            <person name="Guo X."/>
            <person name="Momin A.A."/>
            <person name="Negrao S."/>
            <person name="Al-Babili S."/>
            <person name="Gehring C."/>
            <person name="Roessner U."/>
            <person name="Jung C."/>
            <person name="Murphy K."/>
            <person name="Arold S.T."/>
            <person name="Gojobori T."/>
            <person name="van der Linden C.G."/>
            <person name="van Loo E.N."/>
            <person name="Jellen E.N."/>
            <person name="Maughan P.J."/>
            <person name="Tester M."/>
        </authorList>
    </citation>
    <scope>NUCLEOTIDE SEQUENCE [LARGE SCALE GENOMIC DNA]</scope>
    <source>
        <strain evidence="3">cv. PI 614886</strain>
    </source>
</reference>
<dbReference type="InterPro" id="IPR013899">
    <property type="entry name" value="DUF1771"/>
</dbReference>
<dbReference type="OMA" id="CVWRIAG"/>
<feature type="domain" description="DUF1771" evidence="2">
    <location>
        <begin position="439"/>
        <end position="504"/>
    </location>
</feature>
<dbReference type="AlphaFoldDB" id="A0A803LLF9"/>
<dbReference type="PANTHER" id="PTHR47872">
    <property type="entry name" value="NUCLEAR RNA EXPORT FACTOR SDE5-RELATED"/>
    <property type="match status" value="1"/>
</dbReference>
<accession>A0A803LLF9</accession>
<name>A0A803LLF9_CHEQI</name>